<dbReference type="EMBL" id="JACHJI010000007">
    <property type="protein sequence ID" value="MBB4900328.1"/>
    <property type="molecule type" value="Genomic_DNA"/>
</dbReference>
<name>A0A7W7M2W2_9ACTN</name>
<evidence type="ECO:0000256" key="1">
    <source>
        <dbReference type="SAM" id="MobiDB-lite"/>
    </source>
</evidence>
<comment type="caution">
    <text evidence="2">The sequence shown here is derived from an EMBL/GenBank/DDBJ whole genome shotgun (WGS) entry which is preliminary data.</text>
</comment>
<sequence length="34" mass="3649">MSRRSANNRPHAVLAISPLDRDARAADAVEATSE</sequence>
<protein>
    <submittedName>
        <fullName evidence="2">Uncharacterized protein</fullName>
    </submittedName>
</protein>
<reference evidence="2 3" key="1">
    <citation type="submission" date="2020-08" db="EMBL/GenBank/DDBJ databases">
        <title>Genomic Encyclopedia of Type Strains, Phase III (KMG-III): the genomes of soil and plant-associated and newly described type strains.</title>
        <authorList>
            <person name="Whitman W."/>
        </authorList>
    </citation>
    <scope>NUCLEOTIDE SEQUENCE [LARGE SCALE GENOMIC DNA]</scope>
    <source>
        <strain evidence="2 3">CECT 3273</strain>
    </source>
</reference>
<accession>A0A7W7M2W2</accession>
<gene>
    <name evidence="2" type="ORF">FHS37_004390</name>
</gene>
<feature type="region of interest" description="Disordered" evidence="1">
    <location>
        <begin position="1"/>
        <end position="34"/>
    </location>
</feature>
<dbReference type="Proteomes" id="UP000579523">
    <property type="component" value="Unassembled WGS sequence"/>
</dbReference>
<evidence type="ECO:0000313" key="2">
    <source>
        <dbReference type="EMBL" id="MBB4900328.1"/>
    </source>
</evidence>
<evidence type="ECO:0000313" key="3">
    <source>
        <dbReference type="Proteomes" id="UP000579523"/>
    </source>
</evidence>
<keyword evidence="3" id="KW-1185">Reference proteome</keyword>
<organism evidence="2 3">
    <name type="scientific">Streptomyces griseomycini</name>
    <dbReference type="NCBI Taxonomy" id="66895"/>
    <lineage>
        <taxon>Bacteria</taxon>
        <taxon>Bacillati</taxon>
        <taxon>Actinomycetota</taxon>
        <taxon>Actinomycetes</taxon>
        <taxon>Kitasatosporales</taxon>
        <taxon>Streptomycetaceae</taxon>
        <taxon>Streptomyces</taxon>
    </lineage>
</organism>
<proteinExistence type="predicted"/>
<dbReference type="AlphaFoldDB" id="A0A7W7M2W2"/>